<sequence length="228" mass="24305">MSNDPGEHRTEPQPEAAPPEGDPGADDPSGVAGPRRRVDLVGLSMAAATVVMLCGAAWLRFGPAPADKIEVGSTFPPLRLLDLETEEARLLLGQRGRVLWVVFWSAGSPSGADLLKGLEPAWGRLRAHRGFTLAAAAVESDRPELVRRAVAASHASLPVYLAGPEARRRFSAGDADPPIHMLIDADGHIAVLSRGADRETIQQMAARAEGWLRQIDPLGNTRFAASHP</sequence>
<dbReference type="InterPro" id="IPR036249">
    <property type="entry name" value="Thioredoxin-like_sf"/>
</dbReference>
<protein>
    <recommendedName>
        <fullName evidence="5">Thioredoxin domain-containing protein</fullName>
    </recommendedName>
</protein>
<evidence type="ECO:0000256" key="2">
    <source>
        <dbReference type="SAM" id="Phobius"/>
    </source>
</evidence>
<reference evidence="3 4" key="1">
    <citation type="submission" date="2019-08" db="EMBL/GenBank/DDBJ databases">
        <title>Deep-cultivation of Planctomycetes and their phenomic and genomic characterization uncovers novel biology.</title>
        <authorList>
            <person name="Wiegand S."/>
            <person name="Jogler M."/>
            <person name="Boedeker C."/>
            <person name="Pinto D."/>
            <person name="Vollmers J."/>
            <person name="Rivas-Marin E."/>
            <person name="Kohn T."/>
            <person name="Peeters S.H."/>
            <person name="Heuer A."/>
            <person name="Rast P."/>
            <person name="Oberbeckmann S."/>
            <person name="Bunk B."/>
            <person name="Jeske O."/>
            <person name="Meyerdierks A."/>
            <person name="Storesund J.E."/>
            <person name="Kallscheuer N."/>
            <person name="Luecker S."/>
            <person name="Lage O.M."/>
            <person name="Pohl T."/>
            <person name="Merkel B.J."/>
            <person name="Hornburger P."/>
            <person name="Mueller R.-W."/>
            <person name="Bruemmer F."/>
            <person name="Labrenz M."/>
            <person name="Spormann A.M."/>
            <person name="Op den Camp H."/>
            <person name="Overmann J."/>
            <person name="Amann R."/>
            <person name="Jetten M.S.M."/>
            <person name="Mascher T."/>
            <person name="Medema M.H."/>
            <person name="Devos D.P."/>
            <person name="Kaster A.-K."/>
            <person name="Ovreas L."/>
            <person name="Rohde M."/>
            <person name="Galperin M.Y."/>
            <person name="Jogler C."/>
        </authorList>
    </citation>
    <scope>NUCLEOTIDE SEQUENCE [LARGE SCALE GENOMIC DNA]</scope>
    <source>
        <strain evidence="3 4">OJF2</strain>
    </source>
</reference>
<dbReference type="Proteomes" id="UP000324233">
    <property type="component" value="Chromosome"/>
</dbReference>
<dbReference type="KEGG" id="agv:OJF2_67170"/>
<organism evidence="3 4">
    <name type="scientific">Aquisphaera giovannonii</name>
    <dbReference type="NCBI Taxonomy" id="406548"/>
    <lineage>
        <taxon>Bacteria</taxon>
        <taxon>Pseudomonadati</taxon>
        <taxon>Planctomycetota</taxon>
        <taxon>Planctomycetia</taxon>
        <taxon>Isosphaerales</taxon>
        <taxon>Isosphaeraceae</taxon>
        <taxon>Aquisphaera</taxon>
    </lineage>
</organism>
<evidence type="ECO:0008006" key="5">
    <source>
        <dbReference type="Google" id="ProtNLM"/>
    </source>
</evidence>
<accession>A0A5B9WD09</accession>
<keyword evidence="2" id="KW-0812">Transmembrane</keyword>
<dbReference type="SUPFAM" id="SSF52833">
    <property type="entry name" value="Thioredoxin-like"/>
    <property type="match status" value="1"/>
</dbReference>
<dbReference type="Gene3D" id="3.40.30.10">
    <property type="entry name" value="Glutaredoxin"/>
    <property type="match status" value="1"/>
</dbReference>
<keyword evidence="2" id="KW-0472">Membrane</keyword>
<dbReference type="EMBL" id="CP042997">
    <property type="protein sequence ID" value="QEH38119.1"/>
    <property type="molecule type" value="Genomic_DNA"/>
</dbReference>
<name>A0A5B9WD09_9BACT</name>
<feature type="transmembrane region" description="Helical" evidence="2">
    <location>
        <begin position="40"/>
        <end position="59"/>
    </location>
</feature>
<evidence type="ECO:0000313" key="3">
    <source>
        <dbReference type="EMBL" id="QEH38119.1"/>
    </source>
</evidence>
<gene>
    <name evidence="3" type="ORF">OJF2_67170</name>
</gene>
<keyword evidence="4" id="KW-1185">Reference proteome</keyword>
<evidence type="ECO:0000256" key="1">
    <source>
        <dbReference type="SAM" id="MobiDB-lite"/>
    </source>
</evidence>
<proteinExistence type="predicted"/>
<dbReference type="OrthoDB" id="284052at2"/>
<feature type="region of interest" description="Disordered" evidence="1">
    <location>
        <begin position="1"/>
        <end position="34"/>
    </location>
</feature>
<dbReference type="AlphaFoldDB" id="A0A5B9WD09"/>
<keyword evidence="2" id="KW-1133">Transmembrane helix</keyword>
<evidence type="ECO:0000313" key="4">
    <source>
        <dbReference type="Proteomes" id="UP000324233"/>
    </source>
</evidence>
<dbReference type="RefSeq" id="WP_148597596.1">
    <property type="nucleotide sequence ID" value="NZ_CP042997.1"/>
</dbReference>
<feature type="compositionally biased region" description="Basic and acidic residues" evidence="1">
    <location>
        <begin position="1"/>
        <end position="12"/>
    </location>
</feature>